<comment type="caution">
    <text evidence="2">The sequence shown here is derived from an EMBL/GenBank/DDBJ whole genome shotgun (WGS) entry which is preliminary data.</text>
</comment>
<evidence type="ECO:0000313" key="2">
    <source>
        <dbReference type="EMBL" id="GJJ06936.1"/>
    </source>
</evidence>
<feature type="region of interest" description="Disordered" evidence="1">
    <location>
        <begin position="405"/>
        <end position="439"/>
    </location>
</feature>
<dbReference type="Proteomes" id="UP001050691">
    <property type="component" value="Unassembled WGS sequence"/>
</dbReference>
<feature type="compositionally biased region" description="Basic and acidic residues" evidence="1">
    <location>
        <begin position="410"/>
        <end position="429"/>
    </location>
</feature>
<proteinExistence type="predicted"/>
<sequence length="530" mass="59602">MPPKKRGSTSSTRPSTRSKRDVVDTTLIIQGQQSWKQTVRALQSSDQELELEEIVVAPKTLSPIREVDESEEFDSALDIDHEYPGSNINAEHHESFADNTASTFSISIEEEDLPKKVKPMKSHIKTVGKTKTENSALKEKRQEICFEIPHQNSLGLVDPSKKKRPLENEQHWEEAKAEWILEVEKKALAAWVVVDLPEKWLKNLDISKKMKSAHSKASNKTTTKSGCVAKVAGCAHAPNFYGSDRDTDSAGSDLDNGDDTGASDKRDALLAVLENCNQCNANKAPKDCIPCQINKNGLHKQISHKMIRAWVLALINNEPGVTLKILLKKDPFLEFHYFVPGASVSSTLGLPTAPVLKIRQNRQEVPQADTDRRAQSLPPVPTYGNPPLCFMPMLKKIMKMMLDGSSSPEISKRPIESGKTRKQIRESESSHSNSESSEDIEYPTVQSWLIELENTKGSEGYKLEYFRNQFEHEGCLSLSIDALAELAESYWGESGFKFNIGETAWLKKQLCKSIEKTENKYRKDMKKRKY</sequence>
<evidence type="ECO:0000256" key="1">
    <source>
        <dbReference type="SAM" id="MobiDB-lite"/>
    </source>
</evidence>
<keyword evidence="3" id="KW-1185">Reference proteome</keyword>
<name>A0AAV5A304_9AGAM</name>
<accession>A0AAV5A304</accession>
<gene>
    <name evidence="2" type="ORF">Clacol_001132</name>
</gene>
<dbReference type="EMBL" id="BPWL01000002">
    <property type="protein sequence ID" value="GJJ06936.1"/>
    <property type="molecule type" value="Genomic_DNA"/>
</dbReference>
<reference evidence="2" key="1">
    <citation type="submission" date="2021-10" db="EMBL/GenBank/DDBJ databases">
        <title>De novo Genome Assembly of Clathrus columnatus (Basidiomycota, Fungi) Using Illumina and Nanopore Sequence Data.</title>
        <authorList>
            <person name="Ogiso-Tanaka E."/>
            <person name="Itagaki H."/>
            <person name="Hosoya T."/>
            <person name="Hosaka K."/>
        </authorList>
    </citation>
    <scope>NUCLEOTIDE SEQUENCE</scope>
    <source>
        <strain evidence="2">MO-923</strain>
    </source>
</reference>
<dbReference type="AlphaFoldDB" id="A0AAV5A304"/>
<evidence type="ECO:0000313" key="3">
    <source>
        <dbReference type="Proteomes" id="UP001050691"/>
    </source>
</evidence>
<organism evidence="2 3">
    <name type="scientific">Clathrus columnatus</name>
    <dbReference type="NCBI Taxonomy" id="1419009"/>
    <lineage>
        <taxon>Eukaryota</taxon>
        <taxon>Fungi</taxon>
        <taxon>Dikarya</taxon>
        <taxon>Basidiomycota</taxon>
        <taxon>Agaricomycotina</taxon>
        <taxon>Agaricomycetes</taxon>
        <taxon>Phallomycetidae</taxon>
        <taxon>Phallales</taxon>
        <taxon>Clathraceae</taxon>
        <taxon>Clathrus</taxon>
    </lineage>
</organism>
<feature type="region of interest" description="Disordered" evidence="1">
    <location>
        <begin position="1"/>
        <end position="22"/>
    </location>
</feature>
<protein>
    <submittedName>
        <fullName evidence="2">Uncharacterized protein</fullName>
    </submittedName>
</protein>